<protein>
    <submittedName>
        <fullName evidence="1">Uncharacterized protein</fullName>
    </submittedName>
</protein>
<dbReference type="EMBL" id="JWZT01003512">
    <property type="protein sequence ID" value="KII66537.1"/>
    <property type="molecule type" value="Genomic_DNA"/>
</dbReference>
<dbReference type="OrthoDB" id="275000at2759"/>
<evidence type="ECO:0000313" key="1">
    <source>
        <dbReference type="EMBL" id="KII66537.1"/>
    </source>
</evidence>
<accession>A0A0C2MY33</accession>
<organism evidence="1 2">
    <name type="scientific">Thelohanellus kitauei</name>
    <name type="common">Myxosporean</name>
    <dbReference type="NCBI Taxonomy" id="669202"/>
    <lineage>
        <taxon>Eukaryota</taxon>
        <taxon>Metazoa</taxon>
        <taxon>Cnidaria</taxon>
        <taxon>Myxozoa</taxon>
        <taxon>Myxosporea</taxon>
        <taxon>Bivalvulida</taxon>
        <taxon>Platysporina</taxon>
        <taxon>Myxobolidae</taxon>
        <taxon>Thelohanellus</taxon>
    </lineage>
</organism>
<proteinExistence type="predicted"/>
<sequence>MNVFRTFRCFDSTLAKRQRYRPNYRIQRFSNLIKDLCVLLVKHEKVVTTVGRAHLLKTYGSLKRTTSRSLYSKKWLYFKPERSSEETNKFISESRKKETEIISTGRVPS</sequence>
<gene>
    <name evidence="1" type="ORF">RF11_15996</name>
</gene>
<name>A0A0C2MY33_THEKT</name>
<keyword evidence="2" id="KW-1185">Reference proteome</keyword>
<reference evidence="1 2" key="1">
    <citation type="journal article" date="2014" name="Genome Biol. Evol.">
        <title>The genome of the myxosporean Thelohanellus kitauei shows adaptations to nutrient acquisition within its fish host.</title>
        <authorList>
            <person name="Yang Y."/>
            <person name="Xiong J."/>
            <person name="Zhou Z."/>
            <person name="Huo F."/>
            <person name="Miao W."/>
            <person name="Ran C."/>
            <person name="Liu Y."/>
            <person name="Zhang J."/>
            <person name="Feng J."/>
            <person name="Wang M."/>
            <person name="Wang M."/>
            <person name="Wang L."/>
            <person name="Yao B."/>
        </authorList>
    </citation>
    <scope>NUCLEOTIDE SEQUENCE [LARGE SCALE GENOMIC DNA]</scope>
    <source>
        <strain evidence="1">Wuqing</strain>
    </source>
</reference>
<dbReference type="Proteomes" id="UP000031668">
    <property type="component" value="Unassembled WGS sequence"/>
</dbReference>
<comment type="caution">
    <text evidence="1">The sequence shown here is derived from an EMBL/GenBank/DDBJ whole genome shotgun (WGS) entry which is preliminary data.</text>
</comment>
<evidence type="ECO:0000313" key="2">
    <source>
        <dbReference type="Proteomes" id="UP000031668"/>
    </source>
</evidence>
<dbReference type="AlphaFoldDB" id="A0A0C2MY33"/>